<evidence type="ECO:0000256" key="3">
    <source>
        <dbReference type="ARBA" id="ARBA00022884"/>
    </source>
</evidence>
<keyword evidence="2 7" id="KW-0699">rRNA-binding</keyword>
<dbReference type="Proteomes" id="UP000316360">
    <property type="component" value="Unassembled WGS sequence"/>
</dbReference>
<dbReference type="SUPFAM" id="SSF46946">
    <property type="entry name" value="S13-like H2TH domain"/>
    <property type="match status" value="1"/>
</dbReference>
<evidence type="ECO:0000256" key="8">
    <source>
        <dbReference type="RuleBase" id="RU003830"/>
    </source>
</evidence>
<evidence type="ECO:0000256" key="4">
    <source>
        <dbReference type="ARBA" id="ARBA00022980"/>
    </source>
</evidence>
<comment type="function">
    <text evidence="7">Located at the top of the head of the 30S subunit, it contacts several helices of the 16S rRNA. In the 70S ribosome it contacts the 23S rRNA (bridge B1a) and protein L5 of the 50S subunit (bridge B1b), connecting the 2 subunits; these bridges are implicated in subunit movement. Contacts the tRNAs in the A and P-sites.</text>
</comment>
<name>A0A523RQL6_UNCAE</name>
<feature type="region of interest" description="Disordered" evidence="9">
    <location>
        <begin position="93"/>
        <end position="127"/>
    </location>
</feature>
<gene>
    <name evidence="7 10" type="primary">rpsM</name>
    <name evidence="10" type="ORF">E3J84_06630</name>
</gene>
<dbReference type="NCBIfam" id="TIGR03631">
    <property type="entry name" value="uS13_bact"/>
    <property type="match status" value="1"/>
</dbReference>
<dbReference type="GO" id="GO:0003735">
    <property type="term" value="F:structural constituent of ribosome"/>
    <property type="evidence" value="ECO:0007669"/>
    <property type="project" value="InterPro"/>
</dbReference>
<dbReference type="EMBL" id="SOKJ01000383">
    <property type="protein sequence ID" value="TET08045.1"/>
    <property type="molecule type" value="Genomic_DNA"/>
</dbReference>
<dbReference type="InterPro" id="IPR001892">
    <property type="entry name" value="Ribosomal_uS13"/>
</dbReference>
<dbReference type="Gene3D" id="4.10.910.10">
    <property type="entry name" value="30s ribosomal protein s13, domain 2"/>
    <property type="match status" value="1"/>
</dbReference>
<dbReference type="GO" id="GO:0019843">
    <property type="term" value="F:rRNA binding"/>
    <property type="evidence" value="ECO:0007669"/>
    <property type="project" value="UniProtKB-UniRule"/>
</dbReference>
<proteinExistence type="inferred from homology"/>
<dbReference type="PIRSF" id="PIRSF002134">
    <property type="entry name" value="Ribosomal_S13"/>
    <property type="match status" value="1"/>
</dbReference>
<evidence type="ECO:0000256" key="7">
    <source>
        <dbReference type="HAMAP-Rule" id="MF_01315"/>
    </source>
</evidence>
<dbReference type="GO" id="GO:0006412">
    <property type="term" value="P:translation"/>
    <property type="evidence" value="ECO:0007669"/>
    <property type="project" value="UniProtKB-UniRule"/>
</dbReference>
<dbReference type="PANTHER" id="PTHR10871:SF1">
    <property type="entry name" value="SMALL RIBOSOMAL SUBUNIT PROTEIN US13M"/>
    <property type="match status" value="1"/>
</dbReference>
<dbReference type="PANTHER" id="PTHR10871">
    <property type="entry name" value="30S RIBOSOMAL PROTEIN S13/40S RIBOSOMAL PROTEIN S18"/>
    <property type="match status" value="1"/>
</dbReference>
<dbReference type="AlphaFoldDB" id="A0A523RQL6"/>
<evidence type="ECO:0000256" key="5">
    <source>
        <dbReference type="ARBA" id="ARBA00023274"/>
    </source>
</evidence>
<evidence type="ECO:0000256" key="1">
    <source>
        <dbReference type="ARBA" id="ARBA00008080"/>
    </source>
</evidence>
<keyword evidence="4 7" id="KW-0689">Ribosomal protein</keyword>
<keyword evidence="3 7" id="KW-0694">RNA-binding</keyword>
<dbReference type="FunFam" id="1.10.8.50:FF:000001">
    <property type="entry name" value="30S ribosomal protein S13"/>
    <property type="match status" value="1"/>
</dbReference>
<dbReference type="PROSITE" id="PS50159">
    <property type="entry name" value="RIBOSOMAL_S13_2"/>
    <property type="match status" value="1"/>
</dbReference>
<dbReference type="GO" id="GO:0005829">
    <property type="term" value="C:cytosol"/>
    <property type="evidence" value="ECO:0007669"/>
    <property type="project" value="TreeGrafter"/>
</dbReference>
<evidence type="ECO:0000313" key="10">
    <source>
        <dbReference type="EMBL" id="TET08045.1"/>
    </source>
</evidence>
<evidence type="ECO:0000256" key="9">
    <source>
        <dbReference type="SAM" id="MobiDB-lite"/>
    </source>
</evidence>
<dbReference type="InterPro" id="IPR019980">
    <property type="entry name" value="Ribosomal_uS13_bac-type"/>
</dbReference>
<evidence type="ECO:0000256" key="2">
    <source>
        <dbReference type="ARBA" id="ARBA00022730"/>
    </source>
</evidence>
<dbReference type="InterPro" id="IPR018269">
    <property type="entry name" value="Ribosomal_uS13_CS"/>
</dbReference>
<dbReference type="Pfam" id="PF00416">
    <property type="entry name" value="Ribosomal_S13"/>
    <property type="match status" value="1"/>
</dbReference>
<protein>
    <recommendedName>
        <fullName evidence="6 7">Small ribosomal subunit protein uS13</fullName>
    </recommendedName>
</protein>
<dbReference type="Gene3D" id="1.10.8.50">
    <property type="match status" value="1"/>
</dbReference>
<comment type="similarity">
    <text evidence="1 7 8">Belongs to the universal ribosomal protein uS13 family.</text>
</comment>
<organism evidence="10 11">
    <name type="scientific">Aerophobetes bacterium</name>
    <dbReference type="NCBI Taxonomy" id="2030807"/>
    <lineage>
        <taxon>Bacteria</taxon>
        <taxon>Candidatus Aerophobota</taxon>
    </lineage>
</organism>
<reference evidence="10 11" key="1">
    <citation type="submission" date="2019-03" db="EMBL/GenBank/DDBJ databases">
        <title>Metabolic potential of uncultured bacteria and archaea associated with petroleum seepage in deep-sea sediments.</title>
        <authorList>
            <person name="Dong X."/>
            <person name="Hubert C."/>
        </authorList>
    </citation>
    <scope>NUCLEOTIDE SEQUENCE [LARGE SCALE GENOMIC DNA]</scope>
    <source>
        <strain evidence="10">E44_bin7</strain>
    </source>
</reference>
<accession>A0A523RQL6</accession>
<evidence type="ECO:0000256" key="6">
    <source>
        <dbReference type="ARBA" id="ARBA00035166"/>
    </source>
</evidence>
<comment type="caution">
    <text evidence="10">The sequence shown here is derived from an EMBL/GenBank/DDBJ whole genome shotgun (WGS) entry which is preliminary data.</text>
</comment>
<dbReference type="GO" id="GO:0015935">
    <property type="term" value="C:small ribosomal subunit"/>
    <property type="evidence" value="ECO:0007669"/>
    <property type="project" value="TreeGrafter"/>
</dbReference>
<dbReference type="GO" id="GO:0000049">
    <property type="term" value="F:tRNA binding"/>
    <property type="evidence" value="ECO:0007669"/>
    <property type="project" value="UniProtKB-UniRule"/>
</dbReference>
<dbReference type="InterPro" id="IPR010979">
    <property type="entry name" value="Ribosomal_uS13-like_H2TH"/>
</dbReference>
<dbReference type="InterPro" id="IPR027437">
    <property type="entry name" value="Rbsml_uS13_C"/>
</dbReference>
<comment type="subunit">
    <text evidence="7">Part of the 30S ribosomal subunit. Forms a loose heterodimer with protein S19. Forms two bridges to the 50S subunit in the 70S ribosome.</text>
</comment>
<keyword evidence="7" id="KW-0820">tRNA-binding</keyword>
<evidence type="ECO:0000313" key="11">
    <source>
        <dbReference type="Proteomes" id="UP000316360"/>
    </source>
</evidence>
<dbReference type="HAMAP" id="MF_01315">
    <property type="entry name" value="Ribosomal_uS13"/>
    <property type="match status" value="1"/>
</dbReference>
<dbReference type="PROSITE" id="PS00646">
    <property type="entry name" value="RIBOSOMAL_S13_1"/>
    <property type="match status" value="1"/>
</dbReference>
<sequence length="127" mass="14414">MARVAGVELPANKRIEVGLTSIYGIGSSLAREILLKAKVNLDTRGKDLVEEEVNRLRKIIENDYKIEGELKRELNLNITRLIRIGCYRGIRHKKGLPTRGQRTKSNARTRKGPRRTLGKGKKRVKAK</sequence>
<keyword evidence="5 7" id="KW-0687">Ribonucleoprotein</keyword>